<evidence type="ECO:0000256" key="6">
    <source>
        <dbReference type="SAM" id="MobiDB-lite"/>
    </source>
</evidence>
<organism evidence="10 11">
    <name type="scientific">Striga hermonthica</name>
    <name type="common">Purple witchweed</name>
    <name type="synonym">Buchnera hermonthica</name>
    <dbReference type="NCBI Taxonomy" id="68872"/>
    <lineage>
        <taxon>Eukaryota</taxon>
        <taxon>Viridiplantae</taxon>
        <taxon>Streptophyta</taxon>
        <taxon>Embryophyta</taxon>
        <taxon>Tracheophyta</taxon>
        <taxon>Spermatophyta</taxon>
        <taxon>Magnoliopsida</taxon>
        <taxon>eudicotyledons</taxon>
        <taxon>Gunneridae</taxon>
        <taxon>Pentapetalae</taxon>
        <taxon>asterids</taxon>
        <taxon>lamiids</taxon>
        <taxon>Lamiales</taxon>
        <taxon>Orobanchaceae</taxon>
        <taxon>Buchnereae</taxon>
        <taxon>Striga</taxon>
    </lineage>
</organism>
<feature type="region of interest" description="Disordered" evidence="6">
    <location>
        <begin position="331"/>
        <end position="352"/>
    </location>
</feature>
<dbReference type="Pfam" id="PF00249">
    <property type="entry name" value="Myb_DNA-binding"/>
    <property type="match status" value="1"/>
</dbReference>
<dbReference type="PANTHER" id="PTHR12802">
    <property type="entry name" value="SWI/SNF COMPLEX-RELATED"/>
    <property type="match status" value="1"/>
</dbReference>
<evidence type="ECO:0000259" key="8">
    <source>
        <dbReference type="PROSITE" id="PS51293"/>
    </source>
</evidence>
<evidence type="ECO:0000259" key="7">
    <source>
        <dbReference type="PROSITE" id="PS50090"/>
    </source>
</evidence>
<evidence type="ECO:0000256" key="5">
    <source>
        <dbReference type="ARBA" id="ARBA00023242"/>
    </source>
</evidence>
<evidence type="ECO:0000256" key="2">
    <source>
        <dbReference type="ARBA" id="ARBA00023015"/>
    </source>
</evidence>
<dbReference type="OrthoDB" id="118550at2759"/>
<dbReference type="Proteomes" id="UP001153555">
    <property type="component" value="Unassembled WGS sequence"/>
</dbReference>
<dbReference type="Gene3D" id="1.10.10.60">
    <property type="entry name" value="Homeodomain-like"/>
    <property type="match status" value="1"/>
</dbReference>
<evidence type="ECO:0000313" key="11">
    <source>
        <dbReference type="Proteomes" id="UP001153555"/>
    </source>
</evidence>
<evidence type="ECO:0000256" key="4">
    <source>
        <dbReference type="ARBA" id="ARBA00023163"/>
    </source>
</evidence>
<dbReference type="NCBIfam" id="TIGR01557">
    <property type="entry name" value="myb_SHAQKYF"/>
    <property type="match status" value="1"/>
</dbReference>
<dbReference type="InterPro" id="IPR017884">
    <property type="entry name" value="SANT_dom"/>
</dbReference>
<keyword evidence="5" id="KW-0539">Nucleus</keyword>
<dbReference type="GO" id="GO:0010468">
    <property type="term" value="P:regulation of gene expression"/>
    <property type="evidence" value="ECO:0007669"/>
    <property type="project" value="UniProtKB-ARBA"/>
</dbReference>
<keyword evidence="3" id="KW-0238">DNA-binding</keyword>
<dbReference type="PANTHER" id="PTHR12802:SF155">
    <property type="entry name" value="DEUBIQUITINASE MYSM1"/>
    <property type="match status" value="1"/>
</dbReference>
<comment type="caution">
    <text evidence="10">The sequence shown here is derived from an EMBL/GenBank/DDBJ whole genome shotgun (WGS) entry which is preliminary data.</text>
</comment>
<comment type="subcellular location">
    <subcellularLocation>
        <location evidence="1">Nucleus</location>
    </subcellularLocation>
</comment>
<dbReference type="PROSITE" id="PS50090">
    <property type="entry name" value="MYB_LIKE"/>
    <property type="match status" value="1"/>
</dbReference>
<dbReference type="EMBL" id="CACSLK010012206">
    <property type="protein sequence ID" value="CAA0814536.1"/>
    <property type="molecule type" value="Genomic_DNA"/>
</dbReference>
<dbReference type="SUPFAM" id="SSF46689">
    <property type="entry name" value="Homeodomain-like"/>
    <property type="match status" value="1"/>
</dbReference>
<dbReference type="FunFam" id="1.10.10.60:FF:000023">
    <property type="entry name" value="protein REVEILLE 6 isoform X1"/>
    <property type="match status" value="1"/>
</dbReference>
<feature type="compositionally biased region" description="Polar residues" evidence="6">
    <location>
        <begin position="16"/>
        <end position="31"/>
    </location>
</feature>
<protein>
    <submittedName>
        <fullName evidence="10">Protein REVEILLE 1</fullName>
    </submittedName>
</protein>
<dbReference type="InterPro" id="IPR017930">
    <property type="entry name" value="Myb_dom"/>
</dbReference>
<dbReference type="PROSITE" id="PS51294">
    <property type="entry name" value="HTH_MYB"/>
    <property type="match status" value="1"/>
</dbReference>
<dbReference type="InterPro" id="IPR009057">
    <property type="entry name" value="Homeodomain-like_sf"/>
</dbReference>
<evidence type="ECO:0000259" key="9">
    <source>
        <dbReference type="PROSITE" id="PS51294"/>
    </source>
</evidence>
<accession>A0A9N7R6H9</accession>
<dbReference type="GO" id="GO:0005634">
    <property type="term" value="C:nucleus"/>
    <property type="evidence" value="ECO:0007669"/>
    <property type="project" value="UniProtKB-SubCell"/>
</dbReference>
<evidence type="ECO:0000313" key="10">
    <source>
        <dbReference type="EMBL" id="CAA0814536.1"/>
    </source>
</evidence>
<dbReference type="InterPro" id="IPR001005">
    <property type="entry name" value="SANT/Myb"/>
</dbReference>
<keyword evidence="11" id="KW-1185">Reference proteome</keyword>
<keyword evidence="4" id="KW-0804">Transcription</keyword>
<sequence length="421" mass="47342">MAVQEAHGCRGLDSPLPTSGNTSLDMSTTVIKDTESKEQLDNPGDDFAPKARKPYTISKQRERWTEEEHNKFLEALKLYGRAWRRIEEHVGTKTAVQIRSHAQKFFSKVARETNIGDGNSMKWIEIPPPRPKRRPMHPYPRKMVYQAKTEISIPEKFSNAMEQENQSPTSVLSGICSDSSVSSEVPKLVLEDVVMSLLPERENDDSSTDERIDIMELGLSSRNSTSAVEDSNESPTQKSLKLFGKTLLIMDPNRPSDPVPKTCKLELFSDKSEENCSTQWGVLPVNLTNGDCIWGVFTHPNSFPWLTLCSNNAFGPNPEVHSPTPIRARSLCDNNNNKENPGDNEKEGSFTGSCTTNFNLPDEPFAFEQKGEGKSFSSHKSRKKRISGFMPYKRCSAEQHSTLLLAESGEERETRRVRLCL</sequence>
<feature type="region of interest" description="Disordered" evidence="6">
    <location>
        <begin position="1"/>
        <end position="54"/>
    </location>
</feature>
<dbReference type="GO" id="GO:0003677">
    <property type="term" value="F:DNA binding"/>
    <property type="evidence" value="ECO:0007669"/>
    <property type="project" value="UniProtKB-KW"/>
</dbReference>
<feature type="domain" description="HTH myb-type" evidence="9">
    <location>
        <begin position="56"/>
        <end position="110"/>
    </location>
</feature>
<evidence type="ECO:0000256" key="3">
    <source>
        <dbReference type="ARBA" id="ARBA00023125"/>
    </source>
</evidence>
<feature type="domain" description="SANT" evidence="8">
    <location>
        <begin position="59"/>
        <end position="110"/>
    </location>
</feature>
<dbReference type="AlphaFoldDB" id="A0A9N7R6H9"/>
<reference evidence="10" key="1">
    <citation type="submission" date="2019-12" db="EMBL/GenBank/DDBJ databases">
        <authorList>
            <person name="Scholes J."/>
        </authorList>
    </citation>
    <scope>NUCLEOTIDE SEQUENCE</scope>
</reference>
<dbReference type="PROSITE" id="PS51293">
    <property type="entry name" value="SANT"/>
    <property type="match status" value="1"/>
</dbReference>
<keyword evidence="2" id="KW-0805">Transcription regulation</keyword>
<dbReference type="InterPro" id="IPR006447">
    <property type="entry name" value="Myb_dom_plants"/>
</dbReference>
<evidence type="ECO:0000256" key="1">
    <source>
        <dbReference type="ARBA" id="ARBA00004123"/>
    </source>
</evidence>
<proteinExistence type="predicted"/>
<feature type="domain" description="Myb-like" evidence="7">
    <location>
        <begin position="56"/>
        <end position="106"/>
    </location>
</feature>
<gene>
    <name evidence="10" type="ORF">SHERM_14823</name>
</gene>
<dbReference type="SMART" id="SM00717">
    <property type="entry name" value="SANT"/>
    <property type="match status" value="1"/>
</dbReference>
<dbReference type="CDD" id="cd00167">
    <property type="entry name" value="SANT"/>
    <property type="match status" value="1"/>
</dbReference>
<name>A0A9N7R6H9_STRHE</name>